<sequence>MSFGHPEWLDFPRKGNKESYLYARRQYNLVDMEHLRYRQLYAFDRAMNHTEDKYGWLSSAPGIVTTKHERDKVIVFERASLIFIFNFHPTESYSNYMVAVGSPGKYTIKLDSDDQQYGGHGRLEHSTEFFTVPTPFNGFPNSMLVYLPCRTALVLANEEIDYCY</sequence>
<dbReference type="AlphaFoldDB" id="A0A9Q1EPR3"/>
<evidence type="ECO:0000313" key="3">
    <source>
        <dbReference type="Proteomes" id="UP001152622"/>
    </source>
</evidence>
<gene>
    <name evidence="2" type="ORF">SKAU_G00326070</name>
</gene>
<dbReference type="EMBL" id="JAINUF010000014">
    <property type="protein sequence ID" value="KAJ8342679.1"/>
    <property type="molecule type" value="Genomic_DNA"/>
</dbReference>
<dbReference type="Pfam" id="PF02806">
    <property type="entry name" value="Alpha-amylase_C"/>
    <property type="match status" value="1"/>
</dbReference>
<protein>
    <recommendedName>
        <fullName evidence="1">Alpha-amylase/branching enzyme C-terminal all beta domain-containing protein</fullName>
    </recommendedName>
</protein>
<name>A0A9Q1EPR3_SYNKA</name>
<dbReference type="PANTHER" id="PTHR43651:SF3">
    <property type="entry name" value="1,4-ALPHA-GLUCAN-BRANCHING ENZYME"/>
    <property type="match status" value="1"/>
</dbReference>
<dbReference type="InterPro" id="IPR006048">
    <property type="entry name" value="A-amylase/branching_C"/>
</dbReference>
<dbReference type="GO" id="GO:0003844">
    <property type="term" value="F:1,4-alpha-glucan branching enzyme activity"/>
    <property type="evidence" value="ECO:0007669"/>
    <property type="project" value="TreeGrafter"/>
</dbReference>
<dbReference type="Gene3D" id="2.60.40.1180">
    <property type="entry name" value="Golgi alpha-mannosidase II"/>
    <property type="match status" value="1"/>
</dbReference>
<organism evidence="2 3">
    <name type="scientific">Synaphobranchus kaupii</name>
    <name type="common">Kaup's arrowtooth eel</name>
    <dbReference type="NCBI Taxonomy" id="118154"/>
    <lineage>
        <taxon>Eukaryota</taxon>
        <taxon>Metazoa</taxon>
        <taxon>Chordata</taxon>
        <taxon>Craniata</taxon>
        <taxon>Vertebrata</taxon>
        <taxon>Euteleostomi</taxon>
        <taxon>Actinopterygii</taxon>
        <taxon>Neopterygii</taxon>
        <taxon>Teleostei</taxon>
        <taxon>Anguilliformes</taxon>
        <taxon>Synaphobranchidae</taxon>
        <taxon>Synaphobranchus</taxon>
    </lineage>
</organism>
<evidence type="ECO:0000313" key="2">
    <source>
        <dbReference type="EMBL" id="KAJ8342679.1"/>
    </source>
</evidence>
<dbReference type="PANTHER" id="PTHR43651">
    <property type="entry name" value="1,4-ALPHA-GLUCAN-BRANCHING ENZYME"/>
    <property type="match status" value="1"/>
</dbReference>
<accession>A0A9Q1EPR3</accession>
<dbReference type="GO" id="GO:0005978">
    <property type="term" value="P:glycogen biosynthetic process"/>
    <property type="evidence" value="ECO:0007669"/>
    <property type="project" value="TreeGrafter"/>
</dbReference>
<dbReference type="SUPFAM" id="SSF51011">
    <property type="entry name" value="Glycosyl hydrolase domain"/>
    <property type="match status" value="1"/>
</dbReference>
<reference evidence="2" key="1">
    <citation type="journal article" date="2023" name="Science">
        <title>Genome structures resolve the early diversification of teleost fishes.</title>
        <authorList>
            <person name="Parey E."/>
            <person name="Louis A."/>
            <person name="Montfort J."/>
            <person name="Bouchez O."/>
            <person name="Roques C."/>
            <person name="Iampietro C."/>
            <person name="Lluch J."/>
            <person name="Castinel A."/>
            <person name="Donnadieu C."/>
            <person name="Desvignes T."/>
            <person name="Floi Bucao C."/>
            <person name="Jouanno E."/>
            <person name="Wen M."/>
            <person name="Mejri S."/>
            <person name="Dirks R."/>
            <person name="Jansen H."/>
            <person name="Henkel C."/>
            <person name="Chen W.J."/>
            <person name="Zahm M."/>
            <person name="Cabau C."/>
            <person name="Klopp C."/>
            <person name="Thompson A.W."/>
            <person name="Robinson-Rechavi M."/>
            <person name="Braasch I."/>
            <person name="Lecointre G."/>
            <person name="Bobe J."/>
            <person name="Postlethwait J.H."/>
            <person name="Berthelot C."/>
            <person name="Roest Crollius H."/>
            <person name="Guiguen Y."/>
        </authorList>
    </citation>
    <scope>NUCLEOTIDE SEQUENCE</scope>
    <source>
        <strain evidence="2">WJC10195</strain>
    </source>
</reference>
<dbReference type="InterPro" id="IPR013780">
    <property type="entry name" value="Glyco_hydro_b"/>
</dbReference>
<proteinExistence type="predicted"/>
<dbReference type="GO" id="GO:0043169">
    <property type="term" value="F:cation binding"/>
    <property type="evidence" value="ECO:0007669"/>
    <property type="project" value="InterPro"/>
</dbReference>
<evidence type="ECO:0000259" key="1">
    <source>
        <dbReference type="Pfam" id="PF02806"/>
    </source>
</evidence>
<dbReference type="Gene3D" id="3.20.20.80">
    <property type="entry name" value="Glycosidases"/>
    <property type="match status" value="1"/>
</dbReference>
<dbReference type="GO" id="GO:0005737">
    <property type="term" value="C:cytoplasm"/>
    <property type="evidence" value="ECO:0007669"/>
    <property type="project" value="TreeGrafter"/>
</dbReference>
<dbReference type="OrthoDB" id="196493at2759"/>
<keyword evidence="3" id="KW-1185">Reference proteome</keyword>
<feature type="domain" description="Alpha-amylase/branching enzyme C-terminal all beta" evidence="1">
    <location>
        <begin position="65"/>
        <end position="156"/>
    </location>
</feature>
<comment type="caution">
    <text evidence="2">The sequence shown here is derived from an EMBL/GenBank/DDBJ whole genome shotgun (WGS) entry which is preliminary data.</text>
</comment>
<dbReference type="Proteomes" id="UP001152622">
    <property type="component" value="Chromosome 14"/>
</dbReference>
<dbReference type="FunFam" id="2.60.40.1180:FF:000003">
    <property type="entry name" value="1,4-alpha-glucan-branching enzyme, chloroplastic/amyloplastic"/>
    <property type="match status" value="1"/>
</dbReference>